<dbReference type="Proteomes" id="UP000887578">
    <property type="component" value="Unplaced"/>
</dbReference>
<dbReference type="PANTHER" id="PTHR45907:SF16">
    <property type="entry name" value="SERPENTINE RECEPTOR, CLASS J"/>
    <property type="match status" value="1"/>
</dbReference>
<keyword evidence="1" id="KW-0812">Transmembrane</keyword>
<keyword evidence="1" id="KW-1133">Transmembrane helix</keyword>
<dbReference type="InterPro" id="IPR019428">
    <property type="entry name" value="7TM_GPCR_serpentine_rcpt_Str"/>
</dbReference>
<feature type="transmembrane region" description="Helical" evidence="1">
    <location>
        <begin position="97"/>
        <end position="116"/>
    </location>
</feature>
<dbReference type="PANTHER" id="PTHR45907">
    <property type="entry name" value="SERPENTINE RECEPTOR, CLASS J"/>
    <property type="match status" value="1"/>
</dbReference>
<feature type="transmembrane region" description="Helical" evidence="1">
    <location>
        <begin position="177"/>
        <end position="200"/>
    </location>
</feature>
<accession>A0A914QAP1</accession>
<dbReference type="WBParaSite" id="PDA_v2.g26251.t1">
    <property type="protein sequence ID" value="PDA_v2.g26251.t1"/>
    <property type="gene ID" value="PDA_v2.g26251"/>
</dbReference>
<reference evidence="3" key="1">
    <citation type="submission" date="2022-11" db="UniProtKB">
        <authorList>
            <consortium name="WormBaseParasite"/>
        </authorList>
    </citation>
    <scope>IDENTIFICATION</scope>
</reference>
<evidence type="ECO:0000313" key="2">
    <source>
        <dbReference type="Proteomes" id="UP000887578"/>
    </source>
</evidence>
<feature type="transmembrane region" description="Helical" evidence="1">
    <location>
        <begin position="136"/>
        <end position="157"/>
    </location>
</feature>
<evidence type="ECO:0000313" key="3">
    <source>
        <dbReference type="WBParaSite" id="PDA_v2.g26251.t1"/>
    </source>
</evidence>
<dbReference type="InterPro" id="IPR019423">
    <property type="entry name" value="7TM_GPCR_serpentine_rcpt_Srj"/>
</dbReference>
<feature type="transmembrane region" description="Helical" evidence="1">
    <location>
        <begin position="12"/>
        <end position="33"/>
    </location>
</feature>
<dbReference type="Pfam" id="PF10326">
    <property type="entry name" value="7TM_GPCR_Str"/>
    <property type="match status" value="1"/>
</dbReference>
<proteinExistence type="predicted"/>
<name>A0A914QAP1_9BILA</name>
<evidence type="ECO:0000256" key="1">
    <source>
        <dbReference type="SAM" id="Phobius"/>
    </source>
</evidence>
<protein>
    <submittedName>
        <fullName evidence="3">Uncharacterized protein</fullName>
    </submittedName>
</protein>
<dbReference type="AlphaFoldDB" id="A0A914QAP1"/>
<keyword evidence="2" id="KW-1185">Reference proteome</keyword>
<sequence>MFGFNFFIDIFLNISFSGWKFVGLSVFGALLVLPNPGLNWYQLITRVRTDRDFQHLLNGTEWEINGKIPSFGALSLIQDGPNEKLPIPSTHMQYFKISYVLISYAMIIFFAISIFLNVRKSEGQLSGGSNKYQRQITIVMTIEAIVPLFSLIVPIMLDLLNIVAGIKISWVGTGAYFVIGFAPVFNPTIKIFVISCYRIWIFERFGLTKFFETSSSSVVVLTTTNPTPSSTPKVT</sequence>
<keyword evidence="1" id="KW-0472">Membrane</keyword>
<organism evidence="2 3">
    <name type="scientific">Panagrolaimus davidi</name>
    <dbReference type="NCBI Taxonomy" id="227884"/>
    <lineage>
        <taxon>Eukaryota</taxon>
        <taxon>Metazoa</taxon>
        <taxon>Ecdysozoa</taxon>
        <taxon>Nematoda</taxon>
        <taxon>Chromadorea</taxon>
        <taxon>Rhabditida</taxon>
        <taxon>Tylenchina</taxon>
        <taxon>Panagrolaimomorpha</taxon>
        <taxon>Panagrolaimoidea</taxon>
        <taxon>Panagrolaimidae</taxon>
        <taxon>Panagrolaimus</taxon>
    </lineage>
</organism>